<dbReference type="KEGG" id="gps:C427_2964"/>
<dbReference type="OrthoDB" id="465874at2"/>
<evidence type="ECO:0000256" key="6">
    <source>
        <dbReference type="SAM" id="Phobius"/>
    </source>
</evidence>
<feature type="transmembrane region" description="Helical" evidence="6">
    <location>
        <begin position="6"/>
        <end position="24"/>
    </location>
</feature>
<dbReference type="Gene3D" id="1.20.1540.10">
    <property type="entry name" value="Rhomboid-like"/>
    <property type="match status" value="1"/>
</dbReference>
<dbReference type="InterPro" id="IPR022764">
    <property type="entry name" value="Peptidase_S54_rhomboid_dom"/>
</dbReference>
<dbReference type="InterPro" id="IPR050925">
    <property type="entry name" value="Rhomboid_protease_S54"/>
</dbReference>
<keyword evidence="3 6" id="KW-1133">Transmembrane helix</keyword>
<feature type="transmembrane region" description="Helical" evidence="6">
    <location>
        <begin position="111"/>
        <end position="130"/>
    </location>
</feature>
<feature type="region of interest" description="Disordered" evidence="5">
    <location>
        <begin position="205"/>
        <end position="224"/>
    </location>
</feature>
<feature type="transmembrane region" description="Helical" evidence="6">
    <location>
        <begin position="137"/>
        <end position="155"/>
    </location>
</feature>
<feature type="transmembrane region" description="Helical" evidence="6">
    <location>
        <begin position="64"/>
        <end position="82"/>
    </location>
</feature>
<dbReference type="PANTHER" id="PTHR43731:SF9">
    <property type="entry name" value="SLR1461 PROTEIN"/>
    <property type="match status" value="1"/>
</dbReference>
<dbReference type="SUPFAM" id="SSF144091">
    <property type="entry name" value="Rhomboid-like"/>
    <property type="match status" value="1"/>
</dbReference>
<keyword evidence="2 6" id="KW-0812">Transmembrane</keyword>
<feature type="domain" description="Peptidase S54 rhomboid" evidence="7">
    <location>
        <begin position="49"/>
        <end position="180"/>
    </location>
</feature>
<keyword evidence="4 6" id="KW-0472">Membrane</keyword>
<keyword evidence="9" id="KW-1185">Reference proteome</keyword>
<protein>
    <submittedName>
        <fullName evidence="8">Rhomboid-like protein</fullName>
    </submittedName>
</protein>
<dbReference type="InterPro" id="IPR035952">
    <property type="entry name" value="Rhomboid-like_sf"/>
</dbReference>
<dbReference type="PATRIC" id="fig|1129794.4.peg.2947"/>
<gene>
    <name evidence="8" type="ORF">C427_2964</name>
</gene>
<dbReference type="Proteomes" id="UP000011864">
    <property type="component" value="Chromosome"/>
</dbReference>
<dbReference type="eggNOG" id="COG0705">
    <property type="taxonomic scope" value="Bacteria"/>
</dbReference>
<feature type="transmembrane region" description="Helical" evidence="6">
    <location>
        <begin position="161"/>
        <end position="180"/>
    </location>
</feature>
<evidence type="ECO:0000256" key="1">
    <source>
        <dbReference type="ARBA" id="ARBA00004141"/>
    </source>
</evidence>
<dbReference type="RefSeq" id="WP_007635702.1">
    <property type="nucleotide sequence ID" value="NC_020514.1"/>
</dbReference>
<dbReference type="EMBL" id="CP003837">
    <property type="protein sequence ID" value="AGH45073.1"/>
    <property type="molecule type" value="Genomic_DNA"/>
</dbReference>
<evidence type="ECO:0000256" key="3">
    <source>
        <dbReference type="ARBA" id="ARBA00022989"/>
    </source>
</evidence>
<evidence type="ECO:0000313" key="8">
    <source>
        <dbReference type="EMBL" id="AGH45073.1"/>
    </source>
</evidence>
<dbReference type="GO" id="GO:0004252">
    <property type="term" value="F:serine-type endopeptidase activity"/>
    <property type="evidence" value="ECO:0007669"/>
    <property type="project" value="InterPro"/>
</dbReference>
<proteinExistence type="predicted"/>
<dbReference type="AlphaFoldDB" id="K7A6I9"/>
<sequence length="224" mass="25440">MKQNKRLSQSILYSFLAITLLWCLKSSEILFGWNLSFMGLVPLEAAGMLGILTAPLVHGSLEHLFNNTFAILILASVLYYGYPKSWWKVLSLVWVLSGVGVWLFARQATHIGASGLTHGLFFFLFVASIFRRDKSSVAIMMIAFLLYGGMTMTIFPREEGISFEYHFFGALTGVIAAFIWRDSDPKPVVKRYDWEENSAVDDLDIGDEWQVDEPLEQEDKSRLH</sequence>
<evidence type="ECO:0000313" key="9">
    <source>
        <dbReference type="Proteomes" id="UP000011864"/>
    </source>
</evidence>
<evidence type="ECO:0000256" key="5">
    <source>
        <dbReference type="SAM" id="MobiDB-lite"/>
    </source>
</evidence>
<feature type="transmembrane region" description="Helical" evidence="6">
    <location>
        <begin position="31"/>
        <end position="52"/>
    </location>
</feature>
<dbReference type="STRING" id="1129794.C427_2964"/>
<evidence type="ECO:0000256" key="4">
    <source>
        <dbReference type="ARBA" id="ARBA00023136"/>
    </source>
</evidence>
<accession>K7A6I9</accession>
<reference evidence="8 9" key="1">
    <citation type="journal article" date="2013" name="Genome Announc.">
        <title>Complete Genome Sequence of Glaciecola psychrophila Strain 170T.</title>
        <authorList>
            <person name="Yin J."/>
            <person name="Chen J."/>
            <person name="Liu G."/>
            <person name="Yu Y."/>
            <person name="Song L."/>
            <person name="Wang X."/>
            <person name="Qu X."/>
        </authorList>
    </citation>
    <scope>NUCLEOTIDE SEQUENCE [LARGE SCALE GENOMIC DNA]</scope>
    <source>
        <strain evidence="8 9">170</strain>
    </source>
</reference>
<organism evidence="8 9">
    <name type="scientific">Paraglaciecola psychrophila 170</name>
    <dbReference type="NCBI Taxonomy" id="1129794"/>
    <lineage>
        <taxon>Bacteria</taxon>
        <taxon>Pseudomonadati</taxon>
        <taxon>Pseudomonadota</taxon>
        <taxon>Gammaproteobacteria</taxon>
        <taxon>Alteromonadales</taxon>
        <taxon>Alteromonadaceae</taxon>
        <taxon>Paraglaciecola</taxon>
    </lineage>
</organism>
<feature type="compositionally biased region" description="Acidic residues" evidence="5">
    <location>
        <begin position="205"/>
        <end position="216"/>
    </location>
</feature>
<feature type="transmembrane region" description="Helical" evidence="6">
    <location>
        <begin position="89"/>
        <end position="105"/>
    </location>
</feature>
<comment type="subcellular location">
    <subcellularLocation>
        <location evidence="1">Membrane</location>
        <topology evidence="1">Multi-pass membrane protein</topology>
    </subcellularLocation>
</comment>
<evidence type="ECO:0000256" key="2">
    <source>
        <dbReference type="ARBA" id="ARBA00022692"/>
    </source>
</evidence>
<dbReference type="HOGENOM" id="CLU_067823_1_1_6"/>
<dbReference type="PANTHER" id="PTHR43731">
    <property type="entry name" value="RHOMBOID PROTEASE"/>
    <property type="match status" value="1"/>
</dbReference>
<evidence type="ECO:0000259" key="7">
    <source>
        <dbReference type="Pfam" id="PF01694"/>
    </source>
</evidence>
<dbReference type="GO" id="GO:0016020">
    <property type="term" value="C:membrane"/>
    <property type="evidence" value="ECO:0007669"/>
    <property type="project" value="UniProtKB-SubCell"/>
</dbReference>
<name>K7A6I9_9ALTE</name>
<dbReference type="Pfam" id="PF01694">
    <property type="entry name" value="Rhomboid"/>
    <property type="match status" value="1"/>
</dbReference>